<evidence type="ECO:0000313" key="13">
    <source>
        <dbReference type="WBParaSite" id="EVEC_0000123101-mRNA-1"/>
    </source>
</evidence>
<evidence type="ECO:0000256" key="2">
    <source>
        <dbReference type="ARBA" id="ARBA00004613"/>
    </source>
</evidence>
<comment type="similarity">
    <text evidence="3 12">Belongs to the glutathione peroxidase family.</text>
</comment>
<evidence type="ECO:0000256" key="12">
    <source>
        <dbReference type="RuleBase" id="RU000499"/>
    </source>
</evidence>
<comment type="catalytic activity">
    <reaction evidence="1">
        <text>2 glutathione + H2O2 = glutathione disulfide + 2 H2O</text>
        <dbReference type="Rhea" id="RHEA:16833"/>
        <dbReference type="ChEBI" id="CHEBI:15377"/>
        <dbReference type="ChEBI" id="CHEBI:16240"/>
        <dbReference type="ChEBI" id="CHEBI:57925"/>
        <dbReference type="ChEBI" id="CHEBI:58297"/>
        <dbReference type="EC" id="1.11.1.9"/>
    </reaction>
</comment>
<keyword evidence="10" id="KW-0325">Glycoprotein</keyword>
<dbReference type="WBParaSite" id="EVEC_0000123101-mRNA-1">
    <property type="protein sequence ID" value="EVEC_0000123101-mRNA-1"/>
    <property type="gene ID" value="EVEC_0000123101"/>
</dbReference>
<evidence type="ECO:0000256" key="5">
    <source>
        <dbReference type="ARBA" id="ARBA00012310"/>
    </source>
</evidence>
<name>A0A0N4UUY9_ENTVE</name>
<keyword evidence="8" id="KW-0732">Signal</keyword>
<keyword evidence="9 12" id="KW-0560">Oxidoreductase</keyword>
<evidence type="ECO:0000256" key="8">
    <source>
        <dbReference type="ARBA" id="ARBA00022729"/>
    </source>
</evidence>
<evidence type="ECO:0000256" key="1">
    <source>
        <dbReference type="ARBA" id="ARBA00000217"/>
    </source>
</evidence>
<feature type="active site" evidence="11">
    <location>
        <position position="61"/>
    </location>
</feature>
<dbReference type="AlphaFoldDB" id="A0A0N4UUY9"/>
<comment type="subunit">
    <text evidence="4">Homotetramer.</text>
</comment>
<evidence type="ECO:0000256" key="3">
    <source>
        <dbReference type="ARBA" id="ARBA00006926"/>
    </source>
</evidence>
<accession>A0A0N4UUY9</accession>
<dbReference type="Pfam" id="PF00255">
    <property type="entry name" value="GSHPx"/>
    <property type="match status" value="1"/>
</dbReference>
<keyword evidence="7 12" id="KW-0575">Peroxidase</keyword>
<reference evidence="13" key="1">
    <citation type="submission" date="2017-02" db="UniProtKB">
        <authorList>
            <consortium name="WormBaseParasite"/>
        </authorList>
    </citation>
    <scope>IDENTIFICATION</scope>
</reference>
<evidence type="ECO:0000256" key="9">
    <source>
        <dbReference type="ARBA" id="ARBA00023002"/>
    </source>
</evidence>
<evidence type="ECO:0000256" key="11">
    <source>
        <dbReference type="PIRSR" id="PIRSR000303-1"/>
    </source>
</evidence>
<dbReference type="CDD" id="cd00340">
    <property type="entry name" value="GSH_Peroxidase"/>
    <property type="match status" value="1"/>
</dbReference>
<keyword evidence="6" id="KW-0964">Secreted</keyword>
<dbReference type="FunFam" id="3.40.30.10:FF:000283">
    <property type="entry name" value="Glutathione peroxidase"/>
    <property type="match status" value="1"/>
</dbReference>
<dbReference type="InterPro" id="IPR000889">
    <property type="entry name" value="Glutathione_peroxidase"/>
</dbReference>
<evidence type="ECO:0000256" key="6">
    <source>
        <dbReference type="ARBA" id="ARBA00022525"/>
    </source>
</evidence>
<evidence type="ECO:0000256" key="4">
    <source>
        <dbReference type="ARBA" id="ARBA00011881"/>
    </source>
</evidence>
<dbReference type="GO" id="GO:0006979">
    <property type="term" value="P:response to oxidative stress"/>
    <property type="evidence" value="ECO:0007669"/>
    <property type="project" value="InterPro"/>
</dbReference>
<dbReference type="PROSITE" id="PS51355">
    <property type="entry name" value="GLUTATHIONE_PEROXID_3"/>
    <property type="match status" value="1"/>
</dbReference>
<organism evidence="13">
    <name type="scientific">Enterobius vermicularis</name>
    <name type="common">Human pinworm</name>
    <dbReference type="NCBI Taxonomy" id="51028"/>
    <lineage>
        <taxon>Eukaryota</taxon>
        <taxon>Metazoa</taxon>
        <taxon>Ecdysozoa</taxon>
        <taxon>Nematoda</taxon>
        <taxon>Chromadorea</taxon>
        <taxon>Rhabditida</taxon>
        <taxon>Spirurina</taxon>
        <taxon>Oxyuridomorpha</taxon>
        <taxon>Oxyuroidea</taxon>
        <taxon>Oxyuridae</taxon>
        <taxon>Enterobius</taxon>
    </lineage>
</organism>
<dbReference type="PANTHER" id="PTHR11592:SF88">
    <property type="entry name" value="GLUTATHIONE PEROXIDASE-RELATED"/>
    <property type="match status" value="1"/>
</dbReference>
<dbReference type="SUPFAM" id="SSF52833">
    <property type="entry name" value="Thioredoxin-like"/>
    <property type="match status" value="1"/>
</dbReference>
<dbReference type="GO" id="GO:0005576">
    <property type="term" value="C:extracellular region"/>
    <property type="evidence" value="ECO:0007669"/>
    <property type="project" value="UniProtKB-SubCell"/>
</dbReference>
<evidence type="ECO:0000256" key="7">
    <source>
        <dbReference type="ARBA" id="ARBA00022559"/>
    </source>
</evidence>
<dbReference type="GO" id="GO:0004602">
    <property type="term" value="F:glutathione peroxidase activity"/>
    <property type="evidence" value="ECO:0007669"/>
    <property type="project" value="UniProtKB-EC"/>
</dbReference>
<proteinExistence type="inferred from homology"/>
<dbReference type="Gene3D" id="3.40.30.10">
    <property type="entry name" value="Glutaredoxin"/>
    <property type="match status" value="1"/>
</dbReference>
<evidence type="ECO:0000256" key="10">
    <source>
        <dbReference type="ARBA" id="ARBA00023180"/>
    </source>
</evidence>
<dbReference type="PIRSF" id="PIRSF000303">
    <property type="entry name" value="Glutathion_perox"/>
    <property type="match status" value="1"/>
</dbReference>
<dbReference type="PRINTS" id="PR01011">
    <property type="entry name" value="GLUTPROXDASE"/>
</dbReference>
<dbReference type="PANTHER" id="PTHR11592">
    <property type="entry name" value="GLUTATHIONE PEROXIDASE"/>
    <property type="match status" value="1"/>
</dbReference>
<protein>
    <recommendedName>
        <fullName evidence="5 12">Glutathione peroxidase</fullName>
    </recommendedName>
</protein>
<sequence length="215" mass="25179">LITSKVILGPEIVDESSRYSTCKETTQTIYDFRVQTLNNDYVDLSRYRGKLLLIVNVATFCGTICPYTQQYLDFNPMLERNNKSDLYIAAFPCNQFYLQEPALNHEIMNGVMYVRPGNGWRPHKKLHIYGKVEVNGNKQHPLFEFLKNQCPQTVDTIGKRDELMYDVIRPNDITWNFEKFLVDRNGVVRYRFHPTAWEKGETVQRHVDHLASKLP</sequence>
<dbReference type="InterPro" id="IPR036249">
    <property type="entry name" value="Thioredoxin-like_sf"/>
</dbReference>
<comment type="subcellular location">
    <subcellularLocation>
        <location evidence="2">Secreted</location>
    </subcellularLocation>
</comment>